<dbReference type="EMBL" id="SBIJ01000057">
    <property type="protein sequence ID" value="TNH41914.1"/>
    <property type="molecule type" value="Genomic_DNA"/>
</dbReference>
<dbReference type="GO" id="GO:0044550">
    <property type="term" value="P:secondary metabolite biosynthetic process"/>
    <property type="evidence" value="ECO:0007669"/>
    <property type="project" value="TreeGrafter"/>
</dbReference>
<accession>A0A5C4RDP4</accession>
<dbReference type="SUPFAM" id="SSF52777">
    <property type="entry name" value="CoA-dependent acyltransferases"/>
    <property type="match status" value="2"/>
</dbReference>
<evidence type="ECO:0000313" key="2">
    <source>
        <dbReference type="EMBL" id="TNH41914.1"/>
    </source>
</evidence>
<dbReference type="InterPro" id="IPR001242">
    <property type="entry name" value="Condensation_dom"/>
</dbReference>
<dbReference type="GO" id="GO:0031177">
    <property type="term" value="F:phosphopantetheine binding"/>
    <property type="evidence" value="ECO:0007669"/>
    <property type="project" value="TreeGrafter"/>
</dbReference>
<dbReference type="Gene3D" id="3.30.559.30">
    <property type="entry name" value="Nonribosomal peptide synthetase, condensation domain"/>
    <property type="match status" value="1"/>
</dbReference>
<name>A0A5C4RDP4_PHOLU</name>
<dbReference type="PANTHER" id="PTHR45527">
    <property type="entry name" value="NONRIBOSOMAL PEPTIDE SYNTHETASE"/>
    <property type="match status" value="1"/>
</dbReference>
<dbReference type="Pfam" id="PF00668">
    <property type="entry name" value="Condensation"/>
    <property type="match status" value="1"/>
</dbReference>
<dbReference type="InterPro" id="IPR023213">
    <property type="entry name" value="CAT-like_dom_sf"/>
</dbReference>
<feature type="domain" description="Condensation" evidence="1">
    <location>
        <begin position="57"/>
        <end position="288"/>
    </location>
</feature>
<organism evidence="2 3">
    <name type="scientific">Photorhabdus luminescens subsp. sonorensis</name>
    <dbReference type="NCBI Taxonomy" id="1173677"/>
    <lineage>
        <taxon>Bacteria</taxon>
        <taxon>Pseudomonadati</taxon>
        <taxon>Pseudomonadota</taxon>
        <taxon>Gammaproteobacteria</taxon>
        <taxon>Enterobacterales</taxon>
        <taxon>Morganellaceae</taxon>
        <taxon>Photorhabdus</taxon>
    </lineage>
</organism>
<reference evidence="2 3" key="1">
    <citation type="submission" date="2019-01" db="EMBL/GenBank/DDBJ databases">
        <title>Draft genome assembly of Photorhabdus luminescens subsp. sonorensis Caborca.</title>
        <authorList>
            <person name="Duong D.A."/>
            <person name="Espinosa-Artiles P."/>
            <person name="Orozco R.A."/>
            <person name="Molnar I."/>
            <person name="Stock P."/>
        </authorList>
    </citation>
    <scope>NUCLEOTIDE SEQUENCE [LARGE SCALE GENOMIC DNA]</scope>
    <source>
        <strain evidence="2 3">Caborca</strain>
    </source>
</reference>
<comment type="caution">
    <text evidence="2">The sequence shown here is derived from an EMBL/GenBank/DDBJ whole genome shotgun (WGS) entry which is preliminary data.</text>
</comment>
<dbReference type="Proteomes" id="UP000307592">
    <property type="component" value="Unassembled WGS sequence"/>
</dbReference>
<dbReference type="AlphaFoldDB" id="A0A5C4RDP4"/>
<protein>
    <recommendedName>
        <fullName evidence="1">Condensation domain-containing protein</fullName>
    </recommendedName>
</protein>
<dbReference type="Gene3D" id="3.30.559.10">
    <property type="entry name" value="Chloramphenicol acetyltransferase-like domain"/>
    <property type="match status" value="1"/>
</dbReference>
<evidence type="ECO:0000259" key="1">
    <source>
        <dbReference type="Pfam" id="PF00668"/>
    </source>
</evidence>
<evidence type="ECO:0000313" key="3">
    <source>
        <dbReference type="Proteomes" id="UP000307592"/>
    </source>
</evidence>
<dbReference type="GO" id="GO:0003824">
    <property type="term" value="F:catalytic activity"/>
    <property type="evidence" value="ECO:0007669"/>
    <property type="project" value="InterPro"/>
</dbReference>
<sequence length="463" mass="52561">MQKNVESAQRLNFASARRACNGKVNIMRVQLGQLYDLRYSLRVDQLCVGEVLMPLERLEPAHLKVAIEYLLNKYSVLRARFVGSGMDMKMDFVPPGSELLHQAFEVREQTDSQCDRRRLISNYIAEVRAAMNLANPPLLRYCLFDGNCARDQRLVLIFNRLVCDGISSRILWRDLSKAYRMSVSGQPLAFEHAANYEQFCAELYERHRQIVKAVIPDDEQQVEQPTLNILGGRSVESLPISRLSEAVTEVRQLDGEALNRIRLLAKRHRVSIADLLLGSWLKALAAVFGKGSLNMLLWVSPHFVGYWETSVASLVGSVSFPIKVKFNIDPEPSLDSTLQHAVQEFNNTMERAADYAATYFVPNSIFGWLELPAISFNFVGDQRRSANVIGYELSPEKIRIGKPDDEAQEIPLSMDIEIYADTMEVTISSRPDCHLQILPPRLMDLWLEMIGEIGIEQPFFSGY</sequence>
<proteinExistence type="predicted"/>
<dbReference type="GO" id="GO:0005829">
    <property type="term" value="C:cytosol"/>
    <property type="evidence" value="ECO:0007669"/>
    <property type="project" value="TreeGrafter"/>
</dbReference>
<dbReference type="GO" id="GO:0043041">
    <property type="term" value="P:amino acid activation for nonribosomal peptide biosynthetic process"/>
    <property type="evidence" value="ECO:0007669"/>
    <property type="project" value="TreeGrafter"/>
</dbReference>
<gene>
    <name evidence="2" type="ORF">EP164_19940</name>
</gene>
<dbReference type="PANTHER" id="PTHR45527:SF1">
    <property type="entry name" value="FATTY ACID SYNTHASE"/>
    <property type="match status" value="1"/>
</dbReference>